<dbReference type="NCBIfam" id="TIGR00229">
    <property type="entry name" value="sensory_box"/>
    <property type="match status" value="1"/>
</dbReference>
<evidence type="ECO:0000259" key="7">
    <source>
        <dbReference type="PROSITE" id="PS50109"/>
    </source>
</evidence>
<evidence type="ECO:0000256" key="4">
    <source>
        <dbReference type="ARBA" id="ARBA00022679"/>
    </source>
</evidence>
<dbReference type="SMART" id="SM00388">
    <property type="entry name" value="HisKA"/>
    <property type="match status" value="1"/>
</dbReference>
<proteinExistence type="predicted"/>
<dbReference type="SUPFAM" id="SSF55874">
    <property type="entry name" value="ATPase domain of HSP90 chaperone/DNA topoisomerase II/histidine kinase"/>
    <property type="match status" value="1"/>
</dbReference>
<name>A0A9X2F8P8_9BACT</name>
<keyword evidence="5 8" id="KW-0418">Kinase</keyword>
<dbReference type="SUPFAM" id="SSF55785">
    <property type="entry name" value="PYP-like sensor domain (PAS domain)"/>
    <property type="match status" value="1"/>
</dbReference>
<dbReference type="InterPro" id="IPR004358">
    <property type="entry name" value="Sig_transdc_His_kin-like_C"/>
</dbReference>
<dbReference type="InterPro" id="IPR005467">
    <property type="entry name" value="His_kinase_dom"/>
</dbReference>
<organism evidence="8 9">
    <name type="scientific">Aeoliella straminimaris</name>
    <dbReference type="NCBI Taxonomy" id="2954799"/>
    <lineage>
        <taxon>Bacteria</taxon>
        <taxon>Pseudomonadati</taxon>
        <taxon>Planctomycetota</taxon>
        <taxon>Planctomycetia</taxon>
        <taxon>Pirellulales</taxon>
        <taxon>Lacipirellulaceae</taxon>
        <taxon>Aeoliella</taxon>
    </lineage>
</organism>
<protein>
    <recommendedName>
        <fullName evidence="2">histidine kinase</fullName>
        <ecNumber evidence="2">2.7.13.3</ecNumber>
    </recommendedName>
</protein>
<keyword evidence="9" id="KW-1185">Reference proteome</keyword>
<dbReference type="InterPro" id="IPR036890">
    <property type="entry name" value="HATPase_C_sf"/>
</dbReference>
<dbReference type="SUPFAM" id="SSF47384">
    <property type="entry name" value="Homodimeric domain of signal transducing histidine kinase"/>
    <property type="match status" value="1"/>
</dbReference>
<dbReference type="AlphaFoldDB" id="A0A9X2F8P8"/>
<dbReference type="InterPro" id="IPR035965">
    <property type="entry name" value="PAS-like_dom_sf"/>
</dbReference>
<dbReference type="InterPro" id="IPR003661">
    <property type="entry name" value="HisK_dim/P_dom"/>
</dbReference>
<dbReference type="InterPro" id="IPR003594">
    <property type="entry name" value="HATPase_dom"/>
</dbReference>
<dbReference type="FunFam" id="3.30.565.10:FF:000006">
    <property type="entry name" value="Sensor histidine kinase WalK"/>
    <property type="match status" value="1"/>
</dbReference>
<dbReference type="Gene3D" id="3.30.450.20">
    <property type="entry name" value="PAS domain"/>
    <property type="match status" value="1"/>
</dbReference>
<dbReference type="EC" id="2.7.13.3" evidence="2"/>
<dbReference type="Pfam" id="PF13426">
    <property type="entry name" value="PAS_9"/>
    <property type="match status" value="1"/>
</dbReference>
<keyword evidence="6" id="KW-0175">Coiled coil</keyword>
<dbReference type="GO" id="GO:0000155">
    <property type="term" value="F:phosphorelay sensor kinase activity"/>
    <property type="evidence" value="ECO:0007669"/>
    <property type="project" value="InterPro"/>
</dbReference>
<evidence type="ECO:0000256" key="3">
    <source>
        <dbReference type="ARBA" id="ARBA00022553"/>
    </source>
</evidence>
<evidence type="ECO:0000313" key="8">
    <source>
        <dbReference type="EMBL" id="MCO6043672.1"/>
    </source>
</evidence>
<comment type="catalytic activity">
    <reaction evidence="1">
        <text>ATP + protein L-histidine = ADP + protein N-phospho-L-histidine.</text>
        <dbReference type="EC" id="2.7.13.3"/>
    </reaction>
</comment>
<dbReference type="InterPro" id="IPR036097">
    <property type="entry name" value="HisK_dim/P_sf"/>
</dbReference>
<dbReference type="CDD" id="cd00082">
    <property type="entry name" value="HisKA"/>
    <property type="match status" value="1"/>
</dbReference>
<dbReference type="Pfam" id="PF02518">
    <property type="entry name" value="HATPase_c"/>
    <property type="match status" value="1"/>
</dbReference>
<dbReference type="PROSITE" id="PS50109">
    <property type="entry name" value="HIS_KIN"/>
    <property type="match status" value="1"/>
</dbReference>
<evidence type="ECO:0000256" key="5">
    <source>
        <dbReference type="ARBA" id="ARBA00022777"/>
    </source>
</evidence>
<feature type="coiled-coil region" evidence="6">
    <location>
        <begin position="139"/>
        <end position="187"/>
    </location>
</feature>
<dbReference type="PANTHER" id="PTHR43047">
    <property type="entry name" value="TWO-COMPONENT HISTIDINE PROTEIN KINASE"/>
    <property type="match status" value="1"/>
</dbReference>
<evidence type="ECO:0000256" key="6">
    <source>
        <dbReference type="SAM" id="Coils"/>
    </source>
</evidence>
<accession>A0A9X2F8P8</accession>
<evidence type="ECO:0000256" key="1">
    <source>
        <dbReference type="ARBA" id="ARBA00000085"/>
    </source>
</evidence>
<dbReference type="CDD" id="cd00075">
    <property type="entry name" value="HATPase"/>
    <property type="match status" value="1"/>
</dbReference>
<reference evidence="8" key="1">
    <citation type="submission" date="2022-06" db="EMBL/GenBank/DDBJ databases">
        <title>Aeoliella straminimaris, a novel planctomycete from sediments.</title>
        <authorList>
            <person name="Vitorino I.R."/>
            <person name="Lage O.M."/>
        </authorList>
    </citation>
    <scope>NUCLEOTIDE SEQUENCE</scope>
    <source>
        <strain evidence="8">ICT_H6.2</strain>
    </source>
</reference>
<dbReference type="EMBL" id="JAMXLR010000026">
    <property type="protein sequence ID" value="MCO6043672.1"/>
    <property type="molecule type" value="Genomic_DNA"/>
</dbReference>
<dbReference type="RefSeq" id="WP_252851779.1">
    <property type="nucleotide sequence ID" value="NZ_JAMXLR010000026.1"/>
</dbReference>
<sequence>MLRTILQKVLSPSPRELRPFVDALLAAVDDAALWVDSRGVVRICNQKAQHLLASSRRKLVGSKVNRVLPSLFAEGSQELFEGLLRTGSTFATPERMETLALDAEGVTFPVVLIVKTFEMRGRSHYVLLIRDVTRRQAEKNELESFANQLLITKKALEQQNRQLEDRIKSRTEELRVAKEQAESANEAKSSFLANMSHELRTPIHGILGFARFGCRRFEEAPRPKLLEYFQQIGTCGNTLLNLVNQLLDLAKLESGVLSIETTTANLADVAAREVQSLSAIAEEKQVSIRLDCSEYLPDAVMDVDRIGQVLRNLLSNALKVSCPGDTIALQVDSKDDCVRLRVVDEGPGIPTHELDSIFDKFVQSTRADAGAGGTGLGLAICREIVQLHRGRIWANNESPCGAAVCFEIPVPNLANPGEQTTRVVHQDLVGQNT</sequence>
<dbReference type="Gene3D" id="1.10.287.130">
    <property type="match status" value="1"/>
</dbReference>
<evidence type="ECO:0000256" key="2">
    <source>
        <dbReference type="ARBA" id="ARBA00012438"/>
    </source>
</evidence>
<dbReference type="Proteomes" id="UP001155241">
    <property type="component" value="Unassembled WGS sequence"/>
</dbReference>
<gene>
    <name evidence="8" type="ORF">NG895_07110</name>
</gene>
<dbReference type="PRINTS" id="PR00344">
    <property type="entry name" value="BCTRLSENSOR"/>
</dbReference>
<keyword evidence="4" id="KW-0808">Transferase</keyword>
<feature type="domain" description="Histidine kinase" evidence="7">
    <location>
        <begin position="194"/>
        <end position="412"/>
    </location>
</feature>
<dbReference type="Pfam" id="PF00512">
    <property type="entry name" value="HisKA"/>
    <property type="match status" value="1"/>
</dbReference>
<dbReference type="InterPro" id="IPR000014">
    <property type="entry name" value="PAS"/>
</dbReference>
<dbReference type="Gene3D" id="3.30.565.10">
    <property type="entry name" value="Histidine kinase-like ATPase, C-terminal domain"/>
    <property type="match status" value="1"/>
</dbReference>
<dbReference type="SMART" id="SM00387">
    <property type="entry name" value="HATPase_c"/>
    <property type="match status" value="1"/>
</dbReference>
<evidence type="ECO:0000313" key="9">
    <source>
        <dbReference type="Proteomes" id="UP001155241"/>
    </source>
</evidence>
<keyword evidence="3" id="KW-0597">Phosphoprotein</keyword>
<comment type="caution">
    <text evidence="8">The sequence shown here is derived from an EMBL/GenBank/DDBJ whole genome shotgun (WGS) entry which is preliminary data.</text>
</comment>